<keyword evidence="5" id="KW-0521">NADP</keyword>
<comment type="caution">
    <text evidence="8">The sequence shown here is derived from an EMBL/GenBank/DDBJ whole genome shotgun (WGS) entry which is preliminary data.</text>
</comment>
<keyword evidence="4 7" id="KW-0274">FAD</keyword>
<comment type="similarity">
    <text evidence="2 7">Belongs to the FMO family.</text>
</comment>
<proteinExistence type="inferred from homology"/>
<evidence type="ECO:0000256" key="7">
    <source>
        <dbReference type="RuleBase" id="RU361177"/>
    </source>
</evidence>
<organism evidence="8 9">
    <name type="scientific">Populus tomentosa</name>
    <name type="common">Chinese white poplar</name>
    <dbReference type="NCBI Taxonomy" id="118781"/>
    <lineage>
        <taxon>Eukaryota</taxon>
        <taxon>Viridiplantae</taxon>
        <taxon>Streptophyta</taxon>
        <taxon>Embryophyta</taxon>
        <taxon>Tracheophyta</taxon>
        <taxon>Spermatophyta</taxon>
        <taxon>Magnoliopsida</taxon>
        <taxon>eudicotyledons</taxon>
        <taxon>Gunneridae</taxon>
        <taxon>Pentapetalae</taxon>
        <taxon>rosids</taxon>
        <taxon>fabids</taxon>
        <taxon>Malpighiales</taxon>
        <taxon>Salicaceae</taxon>
        <taxon>Saliceae</taxon>
        <taxon>Populus</taxon>
    </lineage>
</organism>
<dbReference type="GO" id="GO:0050661">
    <property type="term" value="F:NADP binding"/>
    <property type="evidence" value="ECO:0007669"/>
    <property type="project" value="InterPro"/>
</dbReference>
<comment type="cofactor">
    <cofactor evidence="1 7">
        <name>FAD</name>
        <dbReference type="ChEBI" id="CHEBI:57692"/>
    </cofactor>
</comment>
<dbReference type="OrthoDB" id="66881at2759"/>
<keyword evidence="9" id="KW-1185">Reference proteome</keyword>
<dbReference type="FunFam" id="3.50.50.60:FF:000167">
    <property type="entry name" value="Flavin-containing monooxygenase"/>
    <property type="match status" value="1"/>
</dbReference>
<evidence type="ECO:0000256" key="3">
    <source>
        <dbReference type="ARBA" id="ARBA00022630"/>
    </source>
</evidence>
<dbReference type="PANTHER" id="PTHR23023">
    <property type="entry name" value="DIMETHYLANILINE MONOOXYGENASE"/>
    <property type="match status" value="1"/>
</dbReference>
<evidence type="ECO:0000256" key="2">
    <source>
        <dbReference type="ARBA" id="ARBA00009183"/>
    </source>
</evidence>
<evidence type="ECO:0000313" key="8">
    <source>
        <dbReference type="EMBL" id="KAG6790023.1"/>
    </source>
</evidence>
<dbReference type="InterPro" id="IPR020946">
    <property type="entry name" value="Flavin_mOase-like"/>
</dbReference>
<evidence type="ECO:0000256" key="5">
    <source>
        <dbReference type="ARBA" id="ARBA00022857"/>
    </source>
</evidence>
<dbReference type="EMBL" id="JAAWWB010000002">
    <property type="protein sequence ID" value="KAG6790023.1"/>
    <property type="molecule type" value="Genomic_DNA"/>
</dbReference>
<evidence type="ECO:0000256" key="4">
    <source>
        <dbReference type="ARBA" id="ARBA00022827"/>
    </source>
</evidence>
<dbReference type="EC" id="1.-.-.-" evidence="7"/>
<keyword evidence="3 7" id="KW-0285">Flavoprotein</keyword>
<dbReference type="InterPro" id="IPR050346">
    <property type="entry name" value="FMO-like"/>
</dbReference>
<gene>
    <name evidence="8" type="ORF">POTOM_006166</name>
</gene>
<accession>A0A8X8ASZ8</accession>
<dbReference type="GO" id="GO:0050660">
    <property type="term" value="F:flavin adenine dinucleotide binding"/>
    <property type="evidence" value="ECO:0007669"/>
    <property type="project" value="InterPro"/>
</dbReference>
<evidence type="ECO:0000313" key="9">
    <source>
        <dbReference type="Proteomes" id="UP000886885"/>
    </source>
</evidence>
<name>A0A8X8ASZ8_POPTO</name>
<reference evidence="8" key="1">
    <citation type="journal article" date="2020" name="bioRxiv">
        <title>Hybrid origin of Populus tomentosa Carr. identified through genome sequencing and phylogenomic analysis.</title>
        <authorList>
            <person name="An X."/>
            <person name="Gao K."/>
            <person name="Chen Z."/>
            <person name="Li J."/>
            <person name="Yang X."/>
            <person name="Yang X."/>
            <person name="Zhou J."/>
            <person name="Guo T."/>
            <person name="Zhao T."/>
            <person name="Huang S."/>
            <person name="Miao D."/>
            <person name="Khan W.U."/>
            <person name="Rao P."/>
            <person name="Ye M."/>
            <person name="Lei B."/>
            <person name="Liao W."/>
            <person name="Wang J."/>
            <person name="Ji L."/>
            <person name="Li Y."/>
            <person name="Guo B."/>
            <person name="Mustafa N.S."/>
            <person name="Li S."/>
            <person name="Yun Q."/>
            <person name="Keller S.R."/>
            <person name="Mao J."/>
            <person name="Zhang R."/>
            <person name="Strauss S.H."/>
        </authorList>
    </citation>
    <scope>NUCLEOTIDE SEQUENCE</scope>
    <source>
        <strain evidence="8">GM15</strain>
        <tissue evidence="8">Leaf</tissue>
    </source>
</reference>
<dbReference type="Pfam" id="PF00743">
    <property type="entry name" value="FMO-like"/>
    <property type="match status" value="1"/>
</dbReference>
<keyword evidence="6 7" id="KW-0560">Oxidoreductase</keyword>
<keyword evidence="7" id="KW-0503">Monooxygenase</keyword>
<dbReference type="InterPro" id="IPR000960">
    <property type="entry name" value="Flavin_mOase"/>
</dbReference>
<sequence>MPTQAIKPSSSDISSYTKMACEKNHIQCSSKVGIIGAGISGIAAAKQLRHYSPLVFEATNSIGGVWKHCSFSSTKLQTPRCDYEFSDYPWPERDNASFPSHVQVLEYLHNYATHFDVLKYVKFNSKVLEIRYVGDRTIHLDMKPKEYGSLLNGYPAWEVAVETNQSTKVQWYAFEFLVVCIGKYGDLPRMPVFPPHQGEEAFLGKVLHALDYAKLDKDAAHKLLKGKKVAVVGYKKSALDLAVECAAANQGPEGQPCTMVVRSLHWTLPSYWIWGLPFFLFFSTRSSQFLHERPYQTLSRTLLCLLLSPMRRGISKFIESYLAWKLPLVKYGLKPDHPFVEDYASCQMAILPENFFEEADKGNILFKRASKWWFWSGGIEFEDKTRLEADVVLLATGYEGKKKLQDLLPEPFSSLLVDSSGIMPLYRGTIHPLIPNMAFVGYVESVSNLHTAELRCVWLARLADEKFKLPGIEKMLEQTNEEIQVMKRTTRFYKRHCISTYSINHSDDICEEMGWNSWRKKSWFSEAFSPYNSQDYEENKEN</sequence>
<evidence type="ECO:0000256" key="6">
    <source>
        <dbReference type="ARBA" id="ARBA00023002"/>
    </source>
</evidence>
<evidence type="ECO:0000256" key="1">
    <source>
        <dbReference type="ARBA" id="ARBA00001974"/>
    </source>
</evidence>
<dbReference type="FunFam" id="3.50.50.60:FF:000199">
    <property type="entry name" value="Flavin-containing monooxygenase"/>
    <property type="match status" value="1"/>
</dbReference>
<dbReference type="PIRSF" id="PIRSF000332">
    <property type="entry name" value="FMO"/>
    <property type="match status" value="1"/>
</dbReference>
<dbReference type="Proteomes" id="UP000886885">
    <property type="component" value="Chromosome 1D"/>
</dbReference>
<dbReference type="GO" id="GO:0004499">
    <property type="term" value="F:N,N-dimethylaniline monooxygenase activity"/>
    <property type="evidence" value="ECO:0007669"/>
    <property type="project" value="InterPro"/>
</dbReference>
<dbReference type="AlphaFoldDB" id="A0A8X8ASZ8"/>
<protein>
    <recommendedName>
        <fullName evidence="7">Flavin-containing monooxygenase</fullName>
        <ecNumber evidence="7">1.-.-.-</ecNumber>
    </recommendedName>
</protein>